<gene>
    <name evidence="1" type="ORF">MYCIT1_LOCUS23054</name>
</gene>
<reference evidence="1" key="1">
    <citation type="submission" date="2023-11" db="EMBL/GenBank/DDBJ databases">
        <authorList>
            <person name="De Vega J J."/>
            <person name="De Vega J J."/>
        </authorList>
    </citation>
    <scope>NUCLEOTIDE SEQUENCE</scope>
</reference>
<dbReference type="EMBL" id="CAVNYO010000405">
    <property type="protein sequence ID" value="CAK5275349.1"/>
    <property type="molecule type" value="Genomic_DNA"/>
</dbReference>
<name>A0AAD2K2I1_9AGAR</name>
<evidence type="ECO:0000313" key="2">
    <source>
        <dbReference type="Proteomes" id="UP001295794"/>
    </source>
</evidence>
<sequence>MIMNALSLTRMTGLITQRLFSSRTRLLRQTLFVRTIAASLSVPDFCLQGCKAAHDFAFRSQRPRFPRVGNSLRQARR</sequence>
<accession>A0AAD2K2I1</accession>
<evidence type="ECO:0000313" key="1">
    <source>
        <dbReference type="EMBL" id="CAK5275349.1"/>
    </source>
</evidence>
<feature type="non-terminal residue" evidence="1">
    <location>
        <position position="77"/>
    </location>
</feature>
<keyword evidence="2" id="KW-1185">Reference proteome</keyword>
<organism evidence="1 2">
    <name type="scientific">Mycena citricolor</name>
    <dbReference type="NCBI Taxonomy" id="2018698"/>
    <lineage>
        <taxon>Eukaryota</taxon>
        <taxon>Fungi</taxon>
        <taxon>Dikarya</taxon>
        <taxon>Basidiomycota</taxon>
        <taxon>Agaricomycotina</taxon>
        <taxon>Agaricomycetes</taxon>
        <taxon>Agaricomycetidae</taxon>
        <taxon>Agaricales</taxon>
        <taxon>Marasmiineae</taxon>
        <taxon>Mycenaceae</taxon>
        <taxon>Mycena</taxon>
    </lineage>
</organism>
<dbReference type="AlphaFoldDB" id="A0AAD2K2I1"/>
<dbReference type="Proteomes" id="UP001295794">
    <property type="component" value="Unassembled WGS sequence"/>
</dbReference>
<protein>
    <submittedName>
        <fullName evidence="1">Uncharacterized protein</fullName>
    </submittedName>
</protein>
<proteinExistence type="predicted"/>
<comment type="caution">
    <text evidence="1">The sequence shown here is derived from an EMBL/GenBank/DDBJ whole genome shotgun (WGS) entry which is preliminary data.</text>
</comment>